<dbReference type="InterPro" id="IPR051455">
    <property type="entry name" value="Bact_solute-bind_prot3"/>
</dbReference>
<dbReference type="EMBL" id="JACHXA010000013">
    <property type="protein sequence ID" value="MBB3067006.1"/>
    <property type="molecule type" value="Genomic_DNA"/>
</dbReference>
<dbReference type="GO" id="GO:0005576">
    <property type="term" value="C:extracellular region"/>
    <property type="evidence" value="ECO:0007669"/>
    <property type="project" value="TreeGrafter"/>
</dbReference>
<dbReference type="Pfam" id="PF00497">
    <property type="entry name" value="SBP_bac_3"/>
    <property type="match status" value="1"/>
</dbReference>
<dbReference type="GO" id="GO:0006865">
    <property type="term" value="P:amino acid transport"/>
    <property type="evidence" value="ECO:0007669"/>
    <property type="project" value="TreeGrafter"/>
</dbReference>
<dbReference type="SUPFAM" id="SSF53850">
    <property type="entry name" value="Periplasmic binding protein-like II"/>
    <property type="match status" value="1"/>
</dbReference>
<evidence type="ECO:0000256" key="1">
    <source>
        <dbReference type="ARBA" id="ARBA00010333"/>
    </source>
</evidence>
<feature type="domain" description="Solute-binding protein family 3/N-terminal" evidence="5">
    <location>
        <begin position="47"/>
        <end position="274"/>
    </location>
</feature>
<keyword evidence="3" id="KW-0732">Signal</keyword>
<keyword evidence="7" id="KW-1185">Reference proteome</keyword>
<dbReference type="InterPro" id="IPR001638">
    <property type="entry name" value="Solute-binding_3/MltF_N"/>
</dbReference>
<sequence length="285" mass="31608">MTSRREFIAGASGIAAGAGLVAAQVTPASAQTAGTKSKLDEVRERGKVIVGVTSEAPPFGFIDEKGELVGFDIDIAKLIAKSIFGDETKIELFKQGFASRWPNTQNGTIDFGIMVTTIYPDRALQVGFTRPYIDSGIVLVVRKDSPIQSIADLNKPEFTVAHLTAPVQEERGKRFYPDAKFLTFDSVSAQFNAVKLGRATACQLDAPVALYYMRDNPEFRILNEWLTDVTGNGIFLRQDDFKWWLFLDTVVAEMLGGSRYSAYKEIYVKWFGVEPRHARMSQSGR</sequence>
<evidence type="ECO:0000256" key="2">
    <source>
        <dbReference type="ARBA" id="ARBA00022448"/>
    </source>
</evidence>
<dbReference type="PANTHER" id="PTHR30085:SF6">
    <property type="entry name" value="ABC TRANSPORTER GLUTAMINE-BINDING PROTEIN GLNH"/>
    <property type="match status" value="1"/>
</dbReference>
<dbReference type="AlphaFoldDB" id="A0A839SZF6"/>
<evidence type="ECO:0000259" key="5">
    <source>
        <dbReference type="SMART" id="SM00062"/>
    </source>
</evidence>
<keyword evidence="2" id="KW-0813">Transport</keyword>
<dbReference type="InterPro" id="IPR006311">
    <property type="entry name" value="TAT_signal"/>
</dbReference>
<evidence type="ECO:0000313" key="6">
    <source>
        <dbReference type="EMBL" id="MBB3067006.1"/>
    </source>
</evidence>
<dbReference type="PROSITE" id="PS01039">
    <property type="entry name" value="SBP_BACTERIAL_3"/>
    <property type="match status" value="1"/>
</dbReference>
<gene>
    <name evidence="6" type="ORF">FHR98_003323</name>
</gene>
<organism evidence="6 7">
    <name type="scientific">Limibacillus halophilus</name>
    <dbReference type="NCBI Taxonomy" id="1579333"/>
    <lineage>
        <taxon>Bacteria</taxon>
        <taxon>Pseudomonadati</taxon>
        <taxon>Pseudomonadota</taxon>
        <taxon>Alphaproteobacteria</taxon>
        <taxon>Rhodospirillales</taxon>
        <taxon>Rhodovibrionaceae</taxon>
        <taxon>Limibacillus</taxon>
    </lineage>
</organism>
<reference evidence="6 7" key="1">
    <citation type="submission" date="2020-08" db="EMBL/GenBank/DDBJ databases">
        <title>Genomic Encyclopedia of Type Strains, Phase III (KMG-III): the genomes of soil and plant-associated and newly described type strains.</title>
        <authorList>
            <person name="Whitman W."/>
        </authorList>
    </citation>
    <scope>NUCLEOTIDE SEQUENCE [LARGE SCALE GENOMIC DNA]</scope>
    <source>
        <strain evidence="6 7">CECT 8803</strain>
    </source>
</reference>
<proteinExistence type="inferred from homology"/>
<dbReference type="PANTHER" id="PTHR30085">
    <property type="entry name" value="AMINO ACID ABC TRANSPORTER PERMEASE"/>
    <property type="match status" value="1"/>
</dbReference>
<name>A0A839SZF6_9PROT</name>
<accession>A0A839SZF6</accession>
<protein>
    <submittedName>
        <fullName evidence="6">Polar amino acid transport system substrate-binding protein</fullName>
    </submittedName>
</protein>
<dbReference type="InterPro" id="IPR018313">
    <property type="entry name" value="SBP_3_CS"/>
</dbReference>
<comment type="similarity">
    <text evidence="1 4">Belongs to the bacterial solute-binding protein 3 family.</text>
</comment>
<dbReference type="SMART" id="SM00062">
    <property type="entry name" value="PBPb"/>
    <property type="match status" value="1"/>
</dbReference>
<comment type="caution">
    <text evidence="6">The sequence shown here is derived from an EMBL/GenBank/DDBJ whole genome shotgun (WGS) entry which is preliminary data.</text>
</comment>
<evidence type="ECO:0000256" key="4">
    <source>
        <dbReference type="RuleBase" id="RU003744"/>
    </source>
</evidence>
<dbReference type="GO" id="GO:0030288">
    <property type="term" value="C:outer membrane-bounded periplasmic space"/>
    <property type="evidence" value="ECO:0007669"/>
    <property type="project" value="TreeGrafter"/>
</dbReference>
<evidence type="ECO:0000256" key="3">
    <source>
        <dbReference type="ARBA" id="ARBA00022729"/>
    </source>
</evidence>
<dbReference type="RefSeq" id="WP_183417828.1">
    <property type="nucleotide sequence ID" value="NZ_JACHXA010000013.1"/>
</dbReference>
<evidence type="ECO:0000313" key="7">
    <source>
        <dbReference type="Proteomes" id="UP000581135"/>
    </source>
</evidence>
<dbReference type="Gene3D" id="3.40.190.10">
    <property type="entry name" value="Periplasmic binding protein-like II"/>
    <property type="match status" value="2"/>
</dbReference>
<dbReference type="Proteomes" id="UP000581135">
    <property type="component" value="Unassembled WGS sequence"/>
</dbReference>
<dbReference type="PROSITE" id="PS51318">
    <property type="entry name" value="TAT"/>
    <property type="match status" value="1"/>
</dbReference>